<dbReference type="RefSeq" id="WP_125260020.1">
    <property type="nucleotide sequence ID" value="NZ_CP114280.1"/>
</dbReference>
<evidence type="ECO:0000313" key="1">
    <source>
        <dbReference type="EMBL" id="WFN57534.1"/>
    </source>
</evidence>
<keyword evidence="1" id="KW-0969">Cilium</keyword>
<evidence type="ECO:0000313" key="2">
    <source>
        <dbReference type="Proteomes" id="UP001219630"/>
    </source>
</evidence>
<name>A0ABY8GCH8_9GAMM</name>
<keyword evidence="1" id="KW-0966">Cell projection</keyword>
<organism evidence="1 2">
    <name type="scientific">Dickeya lacustris</name>
    <dbReference type="NCBI Taxonomy" id="2259638"/>
    <lineage>
        <taxon>Bacteria</taxon>
        <taxon>Pseudomonadati</taxon>
        <taxon>Pseudomonadota</taxon>
        <taxon>Gammaproteobacteria</taxon>
        <taxon>Enterobacterales</taxon>
        <taxon>Pectobacteriaceae</taxon>
        <taxon>Dickeya</taxon>
    </lineage>
</organism>
<protein>
    <submittedName>
        <fullName evidence="1">Flagellar protein FlhE</fullName>
    </submittedName>
</protein>
<dbReference type="EMBL" id="CP114280">
    <property type="protein sequence ID" value="WFN57534.1"/>
    <property type="molecule type" value="Genomic_DNA"/>
</dbReference>
<gene>
    <name evidence="1" type="ORF">O1Q98_04830</name>
</gene>
<keyword evidence="2" id="KW-1185">Reference proteome</keyword>
<accession>A0ABY8GCH8</accession>
<proteinExistence type="predicted"/>
<dbReference type="InterPro" id="IPR009420">
    <property type="entry name" value="FlhE"/>
</dbReference>
<dbReference type="Pfam" id="PF06366">
    <property type="entry name" value="FlhE"/>
    <property type="match status" value="1"/>
</dbReference>
<dbReference type="Proteomes" id="UP001219630">
    <property type="component" value="Chromosome"/>
</dbReference>
<reference evidence="1 2" key="1">
    <citation type="submission" date="2022-12" db="EMBL/GenBank/DDBJ databases">
        <title>Complete genome sequencing of Dickeya lacustris type strain LMG30899.</title>
        <authorList>
            <person name="Dobhal S."/>
            <person name="Arizala D."/>
            <person name="Arif M."/>
        </authorList>
    </citation>
    <scope>NUCLEOTIDE SEQUENCE [LARGE SCALE GENOMIC DNA]</scope>
    <source>
        <strain evidence="1 2">LMG30899</strain>
    </source>
</reference>
<sequence length="142" mass="14864">MKISAIRWIGVGGALCGLLIGNVYAQQGGWSASVTGPSFGYRGAQLSSSALLPPTSLQVPADGTVTSVHWRYQLAQAAPIDLDVQLCAANRCTRLDSGSGQTYALQGIPANSTFQMVFSVPGSGRMATPVEVLTSEISVNYR</sequence>
<keyword evidence="1" id="KW-0282">Flagellum</keyword>